<comment type="caution">
    <text evidence="4">The sequence shown here is derived from an EMBL/GenBank/DDBJ whole genome shotgun (WGS) entry which is preliminary data.</text>
</comment>
<sequence length="382" mass="42770">MSRFRDIFRVIGCSVELSNSENLWNRLEKLLMKGNTNCISLPGDFQTLKPLEPESPWQQTRLVALLEGFVTGGEIRAMKENHDAVFEAVFRLAVEGEDVFSHLSACRCLAAMLNKAPIGSNIHWLLEPIVERLKSVMANSESLSRKQRAATLWIWLTKAMECRAHSATGILSSHLITLLSDPEIGDTVAQNIGLVVEDIADMFTVKLTGNITPLYKQRFFTLNLQSLLEGYNRAQSREIKKNHLVAISQITSNLPLQVMKPHFSKLVPLLLLCLDQPGNTSHSQTLTTLCSAVSNAPDVVTQSVDSLIDHLLLLTKNDSSMKVRLSALKCLDSLAYLPTYTIVTHQQRVIKELADCLDDKKRLVRKQAAETRSAWILLEEIK</sequence>
<dbReference type="InterPro" id="IPR024687">
    <property type="entry name" value="MMS19_C"/>
</dbReference>
<dbReference type="GO" id="GO:0016226">
    <property type="term" value="P:iron-sulfur cluster assembly"/>
    <property type="evidence" value="ECO:0007669"/>
    <property type="project" value="UniProtKB-UniRule"/>
</dbReference>
<dbReference type="Pfam" id="PF12460">
    <property type="entry name" value="MMS19_C"/>
    <property type="match status" value="1"/>
</dbReference>
<dbReference type="SUPFAM" id="SSF48371">
    <property type="entry name" value="ARM repeat"/>
    <property type="match status" value="1"/>
</dbReference>
<keyword evidence="2" id="KW-0227">DNA damage</keyword>
<proteinExistence type="inferred from homology"/>
<dbReference type="Gene3D" id="1.25.10.10">
    <property type="entry name" value="Leucine-rich Repeat Variant"/>
    <property type="match status" value="1"/>
</dbReference>
<keyword evidence="2" id="KW-0539">Nucleus</keyword>
<accession>A0A8S3YT75</accession>
<dbReference type="GO" id="GO:0006281">
    <property type="term" value="P:DNA repair"/>
    <property type="evidence" value="ECO:0007669"/>
    <property type="project" value="UniProtKB-UniRule"/>
</dbReference>
<dbReference type="Proteomes" id="UP000678393">
    <property type="component" value="Unassembled WGS sequence"/>
</dbReference>
<evidence type="ECO:0000313" key="4">
    <source>
        <dbReference type="EMBL" id="CAG5120314.1"/>
    </source>
</evidence>
<dbReference type="GO" id="GO:0005634">
    <property type="term" value="C:nucleus"/>
    <property type="evidence" value="ECO:0007669"/>
    <property type="project" value="UniProtKB-SubCell"/>
</dbReference>
<evidence type="ECO:0000256" key="1">
    <source>
        <dbReference type="ARBA" id="ARBA00009340"/>
    </source>
</evidence>
<dbReference type="InterPro" id="IPR011989">
    <property type="entry name" value="ARM-like"/>
</dbReference>
<evidence type="ECO:0000313" key="5">
    <source>
        <dbReference type="Proteomes" id="UP000678393"/>
    </source>
</evidence>
<evidence type="ECO:0000256" key="2">
    <source>
        <dbReference type="RuleBase" id="RU367072"/>
    </source>
</evidence>
<reference evidence="4" key="1">
    <citation type="submission" date="2021-04" db="EMBL/GenBank/DDBJ databases">
        <authorList>
            <consortium name="Molecular Ecology Group"/>
        </authorList>
    </citation>
    <scope>NUCLEOTIDE SEQUENCE</scope>
</reference>
<comment type="similarity">
    <text evidence="1 2">Belongs to the MET18/MMS19 family.</text>
</comment>
<keyword evidence="2" id="KW-0206">Cytoskeleton</keyword>
<dbReference type="InterPro" id="IPR016024">
    <property type="entry name" value="ARM-type_fold"/>
</dbReference>
<dbReference type="PANTHER" id="PTHR12891">
    <property type="entry name" value="DNA REPAIR/TRANSCRIPTION PROTEIN MET18/MMS19"/>
    <property type="match status" value="1"/>
</dbReference>
<keyword evidence="5" id="KW-1185">Reference proteome</keyword>
<keyword evidence="2" id="KW-0963">Cytoplasm</keyword>
<organism evidence="4 5">
    <name type="scientific">Candidula unifasciata</name>
    <dbReference type="NCBI Taxonomy" id="100452"/>
    <lineage>
        <taxon>Eukaryota</taxon>
        <taxon>Metazoa</taxon>
        <taxon>Spiralia</taxon>
        <taxon>Lophotrochozoa</taxon>
        <taxon>Mollusca</taxon>
        <taxon>Gastropoda</taxon>
        <taxon>Heterobranchia</taxon>
        <taxon>Euthyneura</taxon>
        <taxon>Panpulmonata</taxon>
        <taxon>Eupulmonata</taxon>
        <taxon>Stylommatophora</taxon>
        <taxon>Helicina</taxon>
        <taxon>Helicoidea</taxon>
        <taxon>Geomitridae</taxon>
        <taxon>Candidula</taxon>
    </lineage>
</organism>
<comment type="subunit">
    <text evidence="2">Component of the CIA complex.</text>
</comment>
<dbReference type="GO" id="GO:0097361">
    <property type="term" value="C:cytosolic [4Fe-4S] assembly targeting complex"/>
    <property type="evidence" value="ECO:0007669"/>
    <property type="project" value="UniProtKB-UniRule"/>
</dbReference>
<comment type="function">
    <text evidence="2">Key component of the cytosolic iron-sulfur protein assembly (CIA) complex, a multiprotein complex that mediates the incorporation of iron-sulfur cluster into apoproteins specifically involved in DNA metabolism and genomic integrity. In the CIA complex, MMS19 acts as an adapter between early-acting CIA components and a subset of cellular target iron-sulfur proteins.</text>
</comment>
<dbReference type="GO" id="GO:0051604">
    <property type="term" value="P:protein maturation"/>
    <property type="evidence" value="ECO:0007669"/>
    <property type="project" value="UniProtKB-UniRule"/>
</dbReference>
<gene>
    <name evidence="4" type="ORF">CUNI_LOCUS5872</name>
</gene>
<dbReference type="AlphaFoldDB" id="A0A8S3YT75"/>
<dbReference type="OrthoDB" id="342900at2759"/>
<name>A0A8S3YT75_9EUPU</name>
<comment type="subcellular location">
    <subcellularLocation>
        <location evidence="2">Cytoplasm</location>
        <location evidence="2">Cytoskeleton</location>
        <location evidence="2">Spindle</location>
    </subcellularLocation>
    <subcellularLocation>
        <location evidence="2">Nucleus</location>
    </subcellularLocation>
</comment>
<dbReference type="EMBL" id="CAJHNH020000877">
    <property type="protein sequence ID" value="CAG5120314.1"/>
    <property type="molecule type" value="Genomic_DNA"/>
</dbReference>
<keyword evidence="2" id="KW-0234">DNA repair</keyword>
<dbReference type="GO" id="GO:0005819">
    <property type="term" value="C:spindle"/>
    <property type="evidence" value="ECO:0007669"/>
    <property type="project" value="UniProtKB-SubCell"/>
</dbReference>
<dbReference type="PANTHER" id="PTHR12891:SF0">
    <property type="entry name" value="MMS19 NUCLEOTIDE EXCISION REPAIR PROTEIN HOMOLOG"/>
    <property type="match status" value="1"/>
</dbReference>
<dbReference type="InterPro" id="IPR039920">
    <property type="entry name" value="MMS19"/>
</dbReference>
<feature type="domain" description="MMS19 C-terminal" evidence="3">
    <location>
        <begin position="6"/>
        <end position="335"/>
    </location>
</feature>
<evidence type="ECO:0000259" key="3">
    <source>
        <dbReference type="Pfam" id="PF12460"/>
    </source>
</evidence>
<protein>
    <recommendedName>
        <fullName evidence="2">MMS19 nucleotide excision repair protein</fullName>
    </recommendedName>
</protein>